<keyword evidence="2" id="KW-1185">Reference proteome</keyword>
<reference evidence="1" key="1">
    <citation type="journal article" date="2020" name="Stud. Mycol.">
        <title>101 Dothideomycetes genomes: a test case for predicting lifestyles and emergence of pathogens.</title>
        <authorList>
            <person name="Haridas S."/>
            <person name="Albert R."/>
            <person name="Binder M."/>
            <person name="Bloem J."/>
            <person name="Labutti K."/>
            <person name="Salamov A."/>
            <person name="Andreopoulos B."/>
            <person name="Baker S."/>
            <person name="Barry K."/>
            <person name="Bills G."/>
            <person name="Bluhm B."/>
            <person name="Cannon C."/>
            <person name="Castanera R."/>
            <person name="Culley D."/>
            <person name="Daum C."/>
            <person name="Ezra D."/>
            <person name="Gonzalez J."/>
            <person name="Henrissat B."/>
            <person name="Kuo A."/>
            <person name="Liang C."/>
            <person name="Lipzen A."/>
            <person name="Lutzoni F."/>
            <person name="Magnuson J."/>
            <person name="Mondo S."/>
            <person name="Nolan M."/>
            <person name="Ohm R."/>
            <person name="Pangilinan J."/>
            <person name="Park H.-J."/>
            <person name="Ramirez L."/>
            <person name="Alfaro M."/>
            <person name="Sun H."/>
            <person name="Tritt A."/>
            <person name="Yoshinaga Y."/>
            <person name="Zwiers L.-H."/>
            <person name="Turgeon B."/>
            <person name="Goodwin S."/>
            <person name="Spatafora J."/>
            <person name="Crous P."/>
            <person name="Grigoriev I."/>
        </authorList>
    </citation>
    <scope>NUCLEOTIDE SEQUENCE</scope>
    <source>
        <strain evidence="1">CBS 183.55</strain>
    </source>
</reference>
<dbReference type="Proteomes" id="UP000800082">
    <property type="component" value="Unassembled WGS sequence"/>
</dbReference>
<name>A0A6A5RU67_9PLEO</name>
<dbReference type="SUPFAM" id="SSF50630">
    <property type="entry name" value="Acid proteases"/>
    <property type="match status" value="1"/>
</dbReference>
<dbReference type="EMBL" id="ML978959">
    <property type="protein sequence ID" value="KAF1932015.1"/>
    <property type="molecule type" value="Genomic_DNA"/>
</dbReference>
<evidence type="ECO:0008006" key="3">
    <source>
        <dbReference type="Google" id="ProtNLM"/>
    </source>
</evidence>
<feature type="non-terminal residue" evidence="1">
    <location>
        <position position="1"/>
    </location>
</feature>
<dbReference type="GeneID" id="54347905"/>
<gene>
    <name evidence="1" type="ORF">M421DRAFT_402761</name>
</gene>
<dbReference type="OrthoDB" id="4074350at2759"/>
<accession>A0A6A5RU67</accession>
<dbReference type="Gene3D" id="2.40.70.10">
    <property type="entry name" value="Acid Proteases"/>
    <property type="match status" value="1"/>
</dbReference>
<organism evidence="1 2">
    <name type="scientific">Didymella exigua CBS 183.55</name>
    <dbReference type="NCBI Taxonomy" id="1150837"/>
    <lineage>
        <taxon>Eukaryota</taxon>
        <taxon>Fungi</taxon>
        <taxon>Dikarya</taxon>
        <taxon>Ascomycota</taxon>
        <taxon>Pezizomycotina</taxon>
        <taxon>Dothideomycetes</taxon>
        <taxon>Pleosporomycetidae</taxon>
        <taxon>Pleosporales</taxon>
        <taxon>Pleosporineae</taxon>
        <taxon>Didymellaceae</taxon>
        <taxon>Didymella</taxon>
    </lineage>
</organism>
<proteinExistence type="predicted"/>
<sequence length="237" mass="25531">GFQPNVSSTWQEIGHYDLEPGTQFELDESCLYGYDRAGISFVGNANDNLTFENKAVGAYSTPSDLGLTRFWLRRLGLSQSDMTINNTGRCVSFLHALKHKGHIPSLSFGYQAGAAYRDNQVTTKSAGSLVLGGYDKSRTSKDTVTIPHATDVIVGVQSITATLRAGSATVLNPGVLAIPGTTVPELWLPHNVCDQIASVLNLTYHDDTGRYTLTDAAHNALQSLNGSLNFKIGSTYT</sequence>
<dbReference type="RefSeq" id="XP_033452263.1">
    <property type="nucleotide sequence ID" value="XM_033590244.1"/>
</dbReference>
<protein>
    <recommendedName>
        <fullName evidence="3">Acid protease</fullName>
    </recommendedName>
</protein>
<dbReference type="AlphaFoldDB" id="A0A6A5RU67"/>
<evidence type="ECO:0000313" key="1">
    <source>
        <dbReference type="EMBL" id="KAF1932015.1"/>
    </source>
</evidence>
<dbReference type="InterPro" id="IPR021109">
    <property type="entry name" value="Peptidase_aspartic_dom_sf"/>
</dbReference>
<evidence type="ECO:0000313" key="2">
    <source>
        <dbReference type="Proteomes" id="UP000800082"/>
    </source>
</evidence>